<proteinExistence type="predicted"/>
<comment type="cofactor">
    <cofactor evidence="1">
        <name>pyridoxal 5'-phosphate</name>
        <dbReference type="ChEBI" id="CHEBI:597326"/>
    </cofactor>
</comment>
<keyword evidence="3" id="KW-0808">Transferase</keyword>
<keyword evidence="4" id="KW-0663">Pyridoxal phosphate</keyword>
<dbReference type="InterPro" id="IPR051326">
    <property type="entry name" value="Kynurenine-oxoglutarate_AT"/>
</dbReference>
<dbReference type="AlphaFoldDB" id="A0A8X6FED5"/>
<comment type="caution">
    <text evidence="5">The sequence shown here is derived from an EMBL/GenBank/DDBJ whole genome shotgun (WGS) entry which is preliminary data.</text>
</comment>
<evidence type="ECO:0000256" key="1">
    <source>
        <dbReference type="ARBA" id="ARBA00001933"/>
    </source>
</evidence>
<keyword evidence="2" id="KW-0032">Aminotransferase</keyword>
<dbReference type="Gene3D" id="3.90.1150.10">
    <property type="entry name" value="Aspartate Aminotransferase, domain 1"/>
    <property type="match status" value="1"/>
</dbReference>
<gene>
    <name evidence="5" type="primary">Kyat3</name>
    <name evidence="5" type="ORF">TNCT_622621</name>
</gene>
<accession>A0A8X6FED5</accession>
<organism evidence="5 6">
    <name type="scientific">Trichonephila clavata</name>
    <name type="common">Joro spider</name>
    <name type="synonym">Nephila clavata</name>
    <dbReference type="NCBI Taxonomy" id="2740835"/>
    <lineage>
        <taxon>Eukaryota</taxon>
        <taxon>Metazoa</taxon>
        <taxon>Ecdysozoa</taxon>
        <taxon>Arthropoda</taxon>
        <taxon>Chelicerata</taxon>
        <taxon>Arachnida</taxon>
        <taxon>Araneae</taxon>
        <taxon>Araneomorphae</taxon>
        <taxon>Entelegynae</taxon>
        <taxon>Araneoidea</taxon>
        <taxon>Nephilidae</taxon>
        <taxon>Trichonephila</taxon>
    </lineage>
</organism>
<dbReference type="SUPFAM" id="SSF53383">
    <property type="entry name" value="PLP-dependent transferases"/>
    <property type="match status" value="1"/>
</dbReference>
<evidence type="ECO:0000313" key="5">
    <source>
        <dbReference type="EMBL" id="GFQ76649.1"/>
    </source>
</evidence>
<reference evidence="5" key="1">
    <citation type="submission" date="2020-07" db="EMBL/GenBank/DDBJ databases">
        <title>Multicomponent nature underlies the extraordinary mechanical properties of spider dragline silk.</title>
        <authorList>
            <person name="Kono N."/>
            <person name="Nakamura H."/>
            <person name="Mori M."/>
            <person name="Yoshida Y."/>
            <person name="Ohtoshi R."/>
            <person name="Malay A.D."/>
            <person name="Moran D.A.P."/>
            <person name="Tomita M."/>
            <person name="Numata K."/>
            <person name="Arakawa K."/>
        </authorList>
    </citation>
    <scope>NUCLEOTIDE SEQUENCE</scope>
</reference>
<dbReference type="InterPro" id="IPR015424">
    <property type="entry name" value="PyrdxlP-dep_Trfase"/>
</dbReference>
<dbReference type="FunFam" id="3.90.1150.10:FF:000021">
    <property type="entry name" value="Kynurenine--oxoglutarate transaminase 3"/>
    <property type="match status" value="1"/>
</dbReference>
<dbReference type="EMBL" id="BMAO01001882">
    <property type="protein sequence ID" value="GFQ76649.1"/>
    <property type="molecule type" value="Genomic_DNA"/>
</dbReference>
<dbReference type="PANTHER" id="PTHR43807:SF20">
    <property type="entry name" value="FI04487P"/>
    <property type="match status" value="1"/>
</dbReference>
<evidence type="ECO:0000256" key="2">
    <source>
        <dbReference type="ARBA" id="ARBA00022576"/>
    </source>
</evidence>
<dbReference type="Proteomes" id="UP000887116">
    <property type="component" value="Unassembled WGS sequence"/>
</dbReference>
<dbReference type="PANTHER" id="PTHR43807">
    <property type="entry name" value="FI04487P"/>
    <property type="match status" value="1"/>
</dbReference>
<protein>
    <submittedName>
        <fullName evidence="5">Kynurenine--oxoglutarate transaminase 3</fullName>
    </submittedName>
</protein>
<sequence>MLEKKRDKMVKFLSEVGMAPVIPDGGYFMIADFSALASKVDLSNEAGTLDYRFSKWLSKNKKLQGIPPSAFYGDEDKPLAKNLIRFCFIKEDSTLEQAEEIINNLKKTL</sequence>
<name>A0A8X6FED5_TRICU</name>
<keyword evidence="6" id="KW-1185">Reference proteome</keyword>
<dbReference type="OrthoDB" id="6500941at2759"/>
<evidence type="ECO:0000313" key="6">
    <source>
        <dbReference type="Proteomes" id="UP000887116"/>
    </source>
</evidence>
<dbReference type="InterPro" id="IPR015422">
    <property type="entry name" value="PyrdxlP-dep_Trfase_small"/>
</dbReference>
<dbReference type="GO" id="GO:0005739">
    <property type="term" value="C:mitochondrion"/>
    <property type="evidence" value="ECO:0007669"/>
    <property type="project" value="TreeGrafter"/>
</dbReference>
<evidence type="ECO:0000256" key="3">
    <source>
        <dbReference type="ARBA" id="ARBA00022679"/>
    </source>
</evidence>
<dbReference type="GO" id="GO:0016212">
    <property type="term" value="F:kynurenine-oxoglutarate transaminase activity"/>
    <property type="evidence" value="ECO:0007669"/>
    <property type="project" value="TreeGrafter"/>
</dbReference>
<evidence type="ECO:0000256" key="4">
    <source>
        <dbReference type="ARBA" id="ARBA00022898"/>
    </source>
</evidence>